<accession>A0A6J4HPW3</accession>
<organism evidence="2">
    <name type="scientific">uncultured Chthoniobacterales bacterium</name>
    <dbReference type="NCBI Taxonomy" id="1836801"/>
    <lineage>
        <taxon>Bacteria</taxon>
        <taxon>Pseudomonadati</taxon>
        <taxon>Verrucomicrobiota</taxon>
        <taxon>Spartobacteria</taxon>
        <taxon>Chthoniobacterales</taxon>
        <taxon>environmental samples</taxon>
    </lineage>
</organism>
<name>A0A6J4HPW3_9BACT</name>
<keyword evidence="1" id="KW-1133">Transmembrane helix</keyword>
<evidence type="ECO:0000256" key="1">
    <source>
        <dbReference type="SAM" id="Phobius"/>
    </source>
</evidence>
<feature type="transmembrane region" description="Helical" evidence="1">
    <location>
        <begin position="54"/>
        <end position="74"/>
    </location>
</feature>
<feature type="transmembrane region" description="Helical" evidence="1">
    <location>
        <begin position="20"/>
        <end position="42"/>
    </location>
</feature>
<keyword evidence="1" id="KW-0472">Membrane</keyword>
<dbReference type="EMBL" id="CADCTA010000049">
    <property type="protein sequence ID" value="CAA9228583.1"/>
    <property type="molecule type" value="Genomic_DNA"/>
</dbReference>
<gene>
    <name evidence="2" type="ORF">AVDCRST_MAG42-996</name>
</gene>
<protein>
    <recommendedName>
        <fullName evidence="3">DUF2834 domain-containing protein</fullName>
    </recommendedName>
</protein>
<keyword evidence="1" id="KW-0812">Transmembrane</keyword>
<reference evidence="2" key="1">
    <citation type="submission" date="2020-02" db="EMBL/GenBank/DDBJ databases">
        <authorList>
            <person name="Meier V. D."/>
        </authorList>
    </citation>
    <scope>NUCLEOTIDE SEQUENCE</scope>
    <source>
        <strain evidence="2">AVDCRST_MAG42</strain>
    </source>
</reference>
<evidence type="ECO:0000313" key="2">
    <source>
        <dbReference type="EMBL" id="CAA9228583.1"/>
    </source>
</evidence>
<sequence>MCVVDGLNVPLFFRDLFANGIASAFAIDIIVSAVVVCAFVFFDGRRLRVRHLWAPIAGTIVIGVCFGLPLFLYLRERRLESTAG</sequence>
<dbReference type="InterPro" id="IPR021362">
    <property type="entry name" value="DUF2834"/>
</dbReference>
<dbReference type="AlphaFoldDB" id="A0A6J4HPW3"/>
<proteinExistence type="predicted"/>
<evidence type="ECO:0008006" key="3">
    <source>
        <dbReference type="Google" id="ProtNLM"/>
    </source>
</evidence>
<dbReference type="Pfam" id="PF11196">
    <property type="entry name" value="DUF2834"/>
    <property type="match status" value="1"/>
</dbReference>